<dbReference type="SMART" id="SM00441">
    <property type="entry name" value="FF"/>
    <property type="match status" value="1"/>
</dbReference>
<evidence type="ECO:0000256" key="2">
    <source>
        <dbReference type="SAM" id="MobiDB-lite"/>
    </source>
</evidence>
<dbReference type="Proteomes" id="UP001652628">
    <property type="component" value="Chromosome 2L"/>
</dbReference>
<feature type="region of interest" description="Disordered" evidence="2">
    <location>
        <begin position="173"/>
        <end position="205"/>
    </location>
</feature>
<dbReference type="PROSITE" id="PS51676">
    <property type="entry name" value="FF"/>
    <property type="match status" value="1"/>
</dbReference>
<evidence type="ECO:0000256" key="1">
    <source>
        <dbReference type="SAM" id="Coils"/>
    </source>
</evidence>
<dbReference type="AlphaFoldDB" id="A0AB39ZKJ5"/>
<keyword evidence="4" id="KW-1185">Reference proteome</keyword>
<dbReference type="GO" id="GO:0003723">
    <property type="term" value="F:RNA binding"/>
    <property type="evidence" value="ECO:0007669"/>
    <property type="project" value="TreeGrafter"/>
</dbReference>
<dbReference type="PANTHER" id="PTHR11864">
    <property type="entry name" value="PRE-MRNA-PROCESSING PROTEIN PRP40"/>
    <property type="match status" value="1"/>
</dbReference>
<reference evidence="4" key="1">
    <citation type="submission" date="2025-05" db="UniProtKB">
        <authorList>
            <consortium name="RefSeq"/>
        </authorList>
    </citation>
    <scope>NUCLEOTIDE SEQUENCE [LARGE SCALE GENOMIC DNA]</scope>
</reference>
<organism evidence="4 5">
    <name type="scientific">Drosophila suzukii</name>
    <name type="common">Spotted-wing drosophila fruit fly</name>
    <dbReference type="NCBI Taxonomy" id="28584"/>
    <lineage>
        <taxon>Eukaryota</taxon>
        <taxon>Metazoa</taxon>
        <taxon>Ecdysozoa</taxon>
        <taxon>Arthropoda</taxon>
        <taxon>Hexapoda</taxon>
        <taxon>Insecta</taxon>
        <taxon>Pterygota</taxon>
        <taxon>Neoptera</taxon>
        <taxon>Endopterygota</taxon>
        <taxon>Diptera</taxon>
        <taxon>Brachycera</taxon>
        <taxon>Muscomorpha</taxon>
        <taxon>Ephydroidea</taxon>
        <taxon>Drosophilidae</taxon>
        <taxon>Drosophila</taxon>
        <taxon>Sophophora</taxon>
    </lineage>
</organism>
<dbReference type="GO" id="GO:0005685">
    <property type="term" value="C:U1 snRNP"/>
    <property type="evidence" value="ECO:0007669"/>
    <property type="project" value="TreeGrafter"/>
</dbReference>
<evidence type="ECO:0000313" key="5">
    <source>
        <dbReference type="RefSeq" id="XP_016937493.4"/>
    </source>
</evidence>
<feature type="compositionally biased region" description="Basic and acidic residues" evidence="2">
    <location>
        <begin position="187"/>
        <end position="201"/>
    </location>
</feature>
<dbReference type="PANTHER" id="PTHR11864:SF0">
    <property type="entry name" value="PRP40 PRE-MRNA PROCESSING FACTOR 40 HOMOLOG A (YEAST)"/>
    <property type="match status" value="1"/>
</dbReference>
<dbReference type="SUPFAM" id="SSF81698">
    <property type="entry name" value="FF domain"/>
    <property type="match status" value="1"/>
</dbReference>
<dbReference type="GO" id="GO:0071004">
    <property type="term" value="C:U2-type prespliceosome"/>
    <property type="evidence" value="ECO:0007669"/>
    <property type="project" value="TreeGrafter"/>
</dbReference>
<evidence type="ECO:0000313" key="4">
    <source>
        <dbReference type="Proteomes" id="UP001652628"/>
    </source>
</evidence>
<reference evidence="5" key="2">
    <citation type="submission" date="2025-08" db="UniProtKB">
        <authorList>
            <consortium name="RefSeq"/>
        </authorList>
    </citation>
    <scope>IDENTIFICATION</scope>
</reference>
<dbReference type="Pfam" id="PF01846">
    <property type="entry name" value="FF"/>
    <property type="match status" value="1"/>
</dbReference>
<dbReference type="InterPro" id="IPR036517">
    <property type="entry name" value="FF_domain_sf"/>
</dbReference>
<dbReference type="Gene3D" id="1.10.10.440">
    <property type="entry name" value="FF domain"/>
    <property type="match status" value="1"/>
</dbReference>
<proteinExistence type="predicted"/>
<evidence type="ECO:0000259" key="3">
    <source>
        <dbReference type="PROSITE" id="PS51676"/>
    </source>
</evidence>
<dbReference type="GeneID" id="108015506"/>
<accession>A0AB39ZKJ5</accession>
<dbReference type="InterPro" id="IPR002713">
    <property type="entry name" value="FF_domain"/>
</dbReference>
<dbReference type="RefSeq" id="XP_016937493.4">
    <property type="nucleotide sequence ID" value="XM_017082004.4"/>
</dbReference>
<name>A0AB39ZKJ5_DROSZ</name>
<feature type="domain" description="FF" evidence="3">
    <location>
        <begin position="244"/>
        <end position="304"/>
    </location>
</feature>
<protein>
    <recommendedName>
        <fullName evidence="3">FF domain-containing protein</fullName>
    </recommendedName>
</protein>
<dbReference type="InterPro" id="IPR039726">
    <property type="entry name" value="Prp40-like"/>
</dbReference>
<sequence>MDMKAQIMWQESYFGLENNATLQIMEKTSIRNTAFGMKIEDERTLSFSQLNEVSTEMPLTCVEKVKLFQREAASKDYLELGQDFQMVPSSTATPQVVSTPWGLVDQAASSSTESYICQFRSLLESAESAFSSFSGSGCGERATLPGNSMAAPAMGPWRPWALKKEVTELYSSEKSPLEATSPVAEENQNHDNKVNEPEKSAKAVKVVPPKTIERASVKSGSKRKREEERLKQEVEELKRMMREKRKHKEAFVALLDSLHEKGILTYMSQWDELYPIISKDYRFLDIFGPHDSTPLDLFNDYVEILRSDVEQKIVRKILKERSFVVQPNTSYKDFARIVFQDRRSARLDKDNVMVTYGSLLKKAKEDNRERIQALRQLRKLEYEVKDKWLRAEVSVAEPYRNAKKLVEHLEAFDFYDRKIGVRKIWKDFINECEDEVSQMCNNYYRQYPDSKNNKKY</sequence>
<gene>
    <name evidence="5" type="primary">LOC108015506</name>
</gene>
<dbReference type="GO" id="GO:0045292">
    <property type="term" value="P:mRNA cis splicing, via spliceosome"/>
    <property type="evidence" value="ECO:0007669"/>
    <property type="project" value="InterPro"/>
</dbReference>
<feature type="coiled-coil region" evidence="1">
    <location>
        <begin position="220"/>
        <end position="250"/>
    </location>
</feature>
<keyword evidence="1" id="KW-0175">Coiled coil</keyword>
<dbReference type="Pfam" id="PF25432">
    <property type="entry name" value="FF_PRPF40A"/>
    <property type="match status" value="1"/>
</dbReference>